<dbReference type="Gene3D" id="3.60.21.10">
    <property type="match status" value="1"/>
</dbReference>
<proteinExistence type="predicted"/>
<dbReference type="PANTHER" id="PTHR36303">
    <property type="entry name" value="2',3'-CYCLIC-NUCLEOTIDE 2'-PHOSPHODIESTERASE"/>
    <property type="match status" value="1"/>
</dbReference>
<dbReference type="InterPro" id="IPR005235">
    <property type="entry name" value="YmdB-like"/>
</dbReference>
<dbReference type="PANTHER" id="PTHR36303:SF1">
    <property type="entry name" value="2',3'-CYCLIC-NUCLEOTIDE 2'-PHOSPHODIESTERASE"/>
    <property type="match status" value="1"/>
</dbReference>
<accession>A0ABQ6LTY8</accession>
<organism evidence="1 2">
    <name type="scientific">Paralimibaculum aggregatum</name>
    <dbReference type="NCBI Taxonomy" id="3036245"/>
    <lineage>
        <taxon>Bacteria</taxon>
        <taxon>Pseudomonadati</taxon>
        <taxon>Pseudomonadota</taxon>
        <taxon>Alphaproteobacteria</taxon>
        <taxon>Rhodobacterales</taxon>
        <taxon>Paracoccaceae</taxon>
        <taxon>Paralimibaculum</taxon>
    </lineage>
</organism>
<dbReference type="InterPro" id="IPR029052">
    <property type="entry name" value="Metallo-depent_PP-like"/>
</dbReference>
<dbReference type="EMBL" id="BSYI01000075">
    <property type="protein sequence ID" value="GMG85550.1"/>
    <property type="molecule type" value="Genomic_DNA"/>
</dbReference>
<dbReference type="SUPFAM" id="SSF56300">
    <property type="entry name" value="Metallo-dependent phosphatases"/>
    <property type="match status" value="1"/>
</dbReference>
<dbReference type="RefSeq" id="WP_285674942.1">
    <property type="nucleotide sequence ID" value="NZ_BSYI01000075.1"/>
</dbReference>
<protein>
    <submittedName>
        <fullName evidence="1">TIGR00282 family metallophosphoesterase</fullName>
    </submittedName>
</protein>
<keyword evidence="2" id="KW-1185">Reference proteome</keyword>
<sequence>MRILFLGDIVGRAGRMAVIERLPGLRSTERLDFVIVNAENAAAGYGLTASIAQELFAAGADVLTLGDHAFDQKEMLTAIEGEPRLLRPLNFARTAPGRGAAVYEATRGRKVLVAVALGRVFMSRPYDDPFSALDQVLRTHPVGGACQAAVVEIHAEATSEKMATGHWCDGRASLVVGTHTHVPTADTMILGRGTAYQTDAGMCGAYDSVIGMDKLEPMKRFITGMGAGRFTPAEAPATLSGVIVETDDATGLARSVRALRLGGALETGAVAAAG</sequence>
<dbReference type="Proteomes" id="UP001239909">
    <property type="component" value="Unassembled WGS sequence"/>
</dbReference>
<dbReference type="PIRSF" id="PIRSF004789">
    <property type="entry name" value="DR1281"/>
    <property type="match status" value="1"/>
</dbReference>
<gene>
    <name evidence="1" type="ORF">LNKW23_47730</name>
</gene>
<evidence type="ECO:0000313" key="2">
    <source>
        <dbReference type="Proteomes" id="UP001239909"/>
    </source>
</evidence>
<reference evidence="1 2" key="1">
    <citation type="submission" date="2023-04" db="EMBL/GenBank/DDBJ databases">
        <title>Marinoamorphus aggregata gen. nov., sp. Nov., isolate from tissue of brittle star Ophioplocus japonicus.</title>
        <authorList>
            <person name="Kawano K."/>
            <person name="Sawayama S."/>
            <person name="Nakagawa S."/>
        </authorList>
    </citation>
    <scope>NUCLEOTIDE SEQUENCE [LARGE SCALE GENOMIC DNA]</scope>
    <source>
        <strain evidence="1 2">NKW23</strain>
    </source>
</reference>
<comment type="caution">
    <text evidence="1">The sequence shown here is derived from an EMBL/GenBank/DDBJ whole genome shotgun (WGS) entry which is preliminary data.</text>
</comment>
<dbReference type="Pfam" id="PF13277">
    <property type="entry name" value="YmdB"/>
    <property type="match status" value="1"/>
</dbReference>
<evidence type="ECO:0000313" key="1">
    <source>
        <dbReference type="EMBL" id="GMG85550.1"/>
    </source>
</evidence>
<name>A0ABQ6LTY8_9RHOB</name>